<reference evidence="1 2" key="1">
    <citation type="submission" date="2024-07" db="EMBL/GenBank/DDBJ databases">
        <title>Whole genome sequencing of Prodigiosin pigment-producing Streptomyces salinarius isolated from rhizosphere soil of Arachis hypogaea.</title>
        <authorList>
            <person name="Vidhya A."/>
            <person name="Ramya S."/>
        </authorList>
    </citation>
    <scope>NUCLEOTIDE SEQUENCE [LARGE SCALE GENOMIC DNA]</scope>
    <source>
        <strain evidence="1 2">VRMG2420</strain>
    </source>
</reference>
<evidence type="ECO:0000313" key="2">
    <source>
        <dbReference type="Proteomes" id="UP001614264"/>
    </source>
</evidence>
<sequence length="706" mass="77138">MADTLTVQELTDLRLNSLKTAVDDWKTMTGRLEKLATGGDGQVSGEGLRSAANAATWQGVNATVSRGFVTKTAKQFSDAAAEAKSVHGLLHGAHSDFVKHKADLRTAIDDLAKRNIYVNGNGSVIASVPSGAAAGNSDDIHKPTDGELEVAQRRINKILAEASETDRIVARALRALVKNKYDFTEKGADSVEEADLAQGRADAEYWKKEIAKGHVEDWDQEKLDRFNEMLEKQRDNPGFTETFATGLGADGTLQFWRDLADPGQGNTPEGERAELLGQVQQNLSMSLANASHSHSPEMEAWKRDVIAAGGKQFGHEGIMVKPYGFQIMSNLMVKGKFDSGFLNDYGDALRAFEEKKKPFEPAAVWGNPGIASQLDYTGKGADGDFGEPGTDPMGGYLKAVSHNPDFATKLFNDDGWADYLVEDREFYDEDDPFGKGDGTTQSRDALGKALLAAGTGLDPDQPHAVNSYEHTDAQRQVLENTLGRLSAKGDDFPPELRDDMALLLGNWGDEVHRSASSLDTADSPLDYEELLEVSTQVSRDQDAYGILMEGVNHAIVADLHAEHEGDPEEELKRAGQTVGFMESARYHAIDTDKDDPSWPAKWGYHAYGGLANFVPVVGDAIQRGVDSAAYAWQLEEQQRIDDKAAIDTTQNFQSRQTYLRSLGEEWSALHPDHRLSEKGNEYLRQDSIGNSAFNGNTTANRIAGQH</sequence>
<gene>
    <name evidence="1" type="ORF">AB4829_27685</name>
</gene>
<dbReference type="EMBL" id="JBITPR010000051">
    <property type="protein sequence ID" value="MFI7874366.1"/>
    <property type="molecule type" value="Genomic_DNA"/>
</dbReference>
<keyword evidence="2" id="KW-1185">Reference proteome</keyword>
<evidence type="ECO:0008006" key="3">
    <source>
        <dbReference type="Google" id="ProtNLM"/>
    </source>
</evidence>
<organism evidence="1 2">
    <name type="scientific">Streptomyces salinarius</name>
    <dbReference type="NCBI Taxonomy" id="2762598"/>
    <lineage>
        <taxon>Bacteria</taxon>
        <taxon>Bacillati</taxon>
        <taxon>Actinomycetota</taxon>
        <taxon>Actinomycetes</taxon>
        <taxon>Kitasatosporales</taxon>
        <taxon>Streptomycetaceae</taxon>
        <taxon>Streptomyces</taxon>
    </lineage>
</organism>
<dbReference type="RefSeq" id="WP_233646656.1">
    <property type="nucleotide sequence ID" value="NZ_JBITPR010000051.1"/>
</dbReference>
<accession>A0ABW8BH51</accession>
<proteinExistence type="predicted"/>
<evidence type="ECO:0000313" key="1">
    <source>
        <dbReference type="EMBL" id="MFI7874366.1"/>
    </source>
</evidence>
<protein>
    <recommendedName>
        <fullName evidence="3">AG2 protein</fullName>
    </recommendedName>
</protein>
<comment type="caution">
    <text evidence="1">The sequence shown here is derived from an EMBL/GenBank/DDBJ whole genome shotgun (WGS) entry which is preliminary data.</text>
</comment>
<dbReference type="Proteomes" id="UP001614264">
    <property type="component" value="Unassembled WGS sequence"/>
</dbReference>
<name>A0ABW8BH51_9ACTN</name>